<evidence type="ECO:0000256" key="7">
    <source>
        <dbReference type="ARBA" id="ARBA00022839"/>
    </source>
</evidence>
<dbReference type="EMBL" id="PFFY01000035">
    <property type="protein sequence ID" value="PIW34160.1"/>
    <property type="molecule type" value="Genomic_DNA"/>
</dbReference>
<dbReference type="Gene3D" id="1.10.10.160">
    <property type="match status" value="1"/>
</dbReference>
<comment type="similarity">
    <text evidence="1">Belongs to the helicase family. UvrD subfamily.</text>
</comment>
<keyword evidence="2" id="KW-0540">Nuclease</keyword>
<dbReference type="GO" id="GO:0033202">
    <property type="term" value="C:DNA helicase complex"/>
    <property type="evidence" value="ECO:0007669"/>
    <property type="project" value="TreeGrafter"/>
</dbReference>
<evidence type="ECO:0000259" key="16">
    <source>
        <dbReference type="PROSITE" id="PS51198"/>
    </source>
</evidence>
<evidence type="ECO:0000256" key="10">
    <source>
        <dbReference type="ARBA" id="ARBA00023204"/>
    </source>
</evidence>
<keyword evidence="8 15" id="KW-0067">ATP-binding</keyword>
<keyword evidence="10" id="KW-0234">DNA repair</keyword>
<evidence type="ECO:0000256" key="11">
    <source>
        <dbReference type="ARBA" id="ARBA00023235"/>
    </source>
</evidence>
<dbReference type="GO" id="GO:0003677">
    <property type="term" value="F:DNA binding"/>
    <property type="evidence" value="ECO:0007669"/>
    <property type="project" value="UniProtKB-KW"/>
</dbReference>
<comment type="catalytic activity">
    <reaction evidence="12">
        <text>Couples ATP hydrolysis with the unwinding of duplex DNA by translocating in the 3'-5' direction.</text>
        <dbReference type="EC" id="5.6.2.4"/>
    </reaction>
</comment>
<comment type="caution">
    <text evidence="18">The sequence shown here is derived from an EMBL/GenBank/DDBJ whole genome shotgun (WGS) entry which is preliminary data.</text>
</comment>
<dbReference type="CDD" id="cd17932">
    <property type="entry name" value="DEXQc_UvrD"/>
    <property type="match status" value="1"/>
</dbReference>
<keyword evidence="7" id="KW-0269">Exonuclease</keyword>
<keyword evidence="11" id="KW-0413">Isomerase</keyword>
<evidence type="ECO:0000313" key="19">
    <source>
        <dbReference type="Proteomes" id="UP000230025"/>
    </source>
</evidence>
<dbReference type="Gene3D" id="3.40.50.300">
    <property type="entry name" value="P-loop containing nucleotide triphosphate hydrolases"/>
    <property type="match status" value="2"/>
</dbReference>
<dbReference type="Pfam" id="PF00580">
    <property type="entry name" value="UvrD-helicase"/>
    <property type="match status" value="1"/>
</dbReference>
<feature type="domain" description="UvrD-like helicase C-terminal" evidence="17">
    <location>
        <begin position="307"/>
        <end position="598"/>
    </location>
</feature>
<evidence type="ECO:0000256" key="4">
    <source>
        <dbReference type="ARBA" id="ARBA00022763"/>
    </source>
</evidence>
<dbReference type="InterPro" id="IPR027417">
    <property type="entry name" value="P-loop_NTPase"/>
</dbReference>
<dbReference type="GO" id="GO:0000725">
    <property type="term" value="P:recombinational repair"/>
    <property type="evidence" value="ECO:0007669"/>
    <property type="project" value="TreeGrafter"/>
</dbReference>
<gene>
    <name evidence="18" type="ORF">COW28_00740</name>
</gene>
<comment type="catalytic activity">
    <reaction evidence="14">
        <text>ATP + H2O = ADP + phosphate + H(+)</text>
        <dbReference type="Rhea" id="RHEA:13065"/>
        <dbReference type="ChEBI" id="CHEBI:15377"/>
        <dbReference type="ChEBI" id="CHEBI:15378"/>
        <dbReference type="ChEBI" id="CHEBI:30616"/>
        <dbReference type="ChEBI" id="CHEBI:43474"/>
        <dbReference type="ChEBI" id="CHEBI:456216"/>
        <dbReference type="EC" id="5.6.2.4"/>
    </reaction>
</comment>
<evidence type="ECO:0000256" key="9">
    <source>
        <dbReference type="ARBA" id="ARBA00023125"/>
    </source>
</evidence>
<evidence type="ECO:0000256" key="1">
    <source>
        <dbReference type="ARBA" id="ARBA00009922"/>
    </source>
</evidence>
<evidence type="ECO:0000256" key="15">
    <source>
        <dbReference type="PROSITE-ProRule" id="PRU00560"/>
    </source>
</evidence>
<dbReference type="EC" id="5.6.2.4" evidence="13"/>
<feature type="binding site" evidence="15">
    <location>
        <begin position="31"/>
        <end position="38"/>
    </location>
    <ligand>
        <name>ATP</name>
        <dbReference type="ChEBI" id="CHEBI:30616"/>
    </ligand>
</feature>
<evidence type="ECO:0000256" key="14">
    <source>
        <dbReference type="ARBA" id="ARBA00048988"/>
    </source>
</evidence>
<dbReference type="PROSITE" id="PS51198">
    <property type="entry name" value="UVRD_HELICASE_ATP_BIND"/>
    <property type="match status" value="1"/>
</dbReference>
<dbReference type="SUPFAM" id="SSF52540">
    <property type="entry name" value="P-loop containing nucleoside triphosphate hydrolases"/>
    <property type="match status" value="1"/>
</dbReference>
<dbReference type="Proteomes" id="UP000230025">
    <property type="component" value="Unassembled WGS sequence"/>
</dbReference>
<evidence type="ECO:0000256" key="3">
    <source>
        <dbReference type="ARBA" id="ARBA00022741"/>
    </source>
</evidence>
<keyword evidence="6 15" id="KW-0347">Helicase</keyword>
<keyword evidence="5 15" id="KW-0378">Hydrolase</keyword>
<dbReference type="Gene3D" id="3.90.320.10">
    <property type="match status" value="1"/>
</dbReference>
<dbReference type="GO" id="GO:0005829">
    <property type="term" value="C:cytosol"/>
    <property type="evidence" value="ECO:0007669"/>
    <property type="project" value="TreeGrafter"/>
</dbReference>
<dbReference type="AlphaFoldDB" id="A0A2M7H0A1"/>
<dbReference type="InterPro" id="IPR038726">
    <property type="entry name" value="PDDEXK_AddAB-type"/>
</dbReference>
<organism evidence="18 19">
    <name type="scientific">bacterium (Candidatus Ratteibacteria) CG15_BIG_FIL_POST_REV_8_21_14_020_41_12</name>
    <dbReference type="NCBI Taxonomy" id="2014291"/>
    <lineage>
        <taxon>Bacteria</taxon>
        <taxon>Candidatus Ratteibacteria</taxon>
    </lineage>
</organism>
<evidence type="ECO:0000259" key="17">
    <source>
        <dbReference type="PROSITE" id="PS51217"/>
    </source>
</evidence>
<feature type="domain" description="UvrD-like helicase ATP-binding" evidence="16">
    <location>
        <begin position="10"/>
        <end position="306"/>
    </location>
</feature>
<keyword evidence="4" id="KW-0227">DNA damage</keyword>
<dbReference type="InterPro" id="IPR014016">
    <property type="entry name" value="UvrD-like_ATP-bd"/>
</dbReference>
<name>A0A2M7H0A1_9BACT</name>
<dbReference type="InterPro" id="IPR000212">
    <property type="entry name" value="DNA_helicase_UvrD/REP"/>
</dbReference>
<dbReference type="GO" id="GO:0005524">
    <property type="term" value="F:ATP binding"/>
    <property type="evidence" value="ECO:0007669"/>
    <property type="project" value="UniProtKB-UniRule"/>
</dbReference>
<dbReference type="InterPro" id="IPR013986">
    <property type="entry name" value="DExx_box_DNA_helicase_dom_sf"/>
</dbReference>
<dbReference type="Pfam" id="PF13361">
    <property type="entry name" value="UvrD_C"/>
    <property type="match status" value="1"/>
</dbReference>
<dbReference type="PANTHER" id="PTHR11070">
    <property type="entry name" value="UVRD / RECB / PCRA DNA HELICASE FAMILY MEMBER"/>
    <property type="match status" value="1"/>
</dbReference>
<dbReference type="Gene3D" id="1.10.486.10">
    <property type="entry name" value="PCRA, domain 4"/>
    <property type="match status" value="1"/>
</dbReference>
<dbReference type="GO" id="GO:0043138">
    <property type="term" value="F:3'-5' DNA helicase activity"/>
    <property type="evidence" value="ECO:0007669"/>
    <property type="project" value="UniProtKB-EC"/>
</dbReference>
<evidence type="ECO:0000256" key="12">
    <source>
        <dbReference type="ARBA" id="ARBA00034617"/>
    </source>
</evidence>
<dbReference type="GO" id="GO:0004527">
    <property type="term" value="F:exonuclease activity"/>
    <property type="evidence" value="ECO:0007669"/>
    <property type="project" value="UniProtKB-KW"/>
</dbReference>
<evidence type="ECO:0000256" key="13">
    <source>
        <dbReference type="ARBA" id="ARBA00034808"/>
    </source>
</evidence>
<evidence type="ECO:0000256" key="8">
    <source>
        <dbReference type="ARBA" id="ARBA00022840"/>
    </source>
</evidence>
<evidence type="ECO:0000256" key="6">
    <source>
        <dbReference type="ARBA" id="ARBA00022806"/>
    </source>
</evidence>
<dbReference type="PROSITE" id="PS51217">
    <property type="entry name" value="UVRD_HELICASE_CTER"/>
    <property type="match status" value="1"/>
</dbReference>
<evidence type="ECO:0000313" key="18">
    <source>
        <dbReference type="EMBL" id="PIW34160.1"/>
    </source>
</evidence>
<accession>A0A2M7H0A1</accession>
<dbReference type="InterPro" id="IPR011604">
    <property type="entry name" value="PDDEXK-like_dom_sf"/>
</dbReference>
<keyword evidence="3 15" id="KW-0547">Nucleotide-binding</keyword>
<proteinExistence type="inferred from homology"/>
<evidence type="ECO:0000256" key="2">
    <source>
        <dbReference type="ARBA" id="ARBA00022722"/>
    </source>
</evidence>
<reference evidence="19" key="1">
    <citation type="submission" date="2017-09" db="EMBL/GenBank/DDBJ databases">
        <title>Depth-based differentiation of microbial function through sediment-hosted aquifers and enrichment of novel symbionts in the deep terrestrial subsurface.</title>
        <authorList>
            <person name="Probst A.J."/>
            <person name="Ladd B."/>
            <person name="Jarett J.K."/>
            <person name="Geller-Mcgrath D.E."/>
            <person name="Sieber C.M.K."/>
            <person name="Emerson J.B."/>
            <person name="Anantharaman K."/>
            <person name="Thomas B.C."/>
            <person name="Malmstrom R."/>
            <person name="Stieglmeier M."/>
            <person name="Klingl A."/>
            <person name="Woyke T."/>
            <person name="Ryan C.M."/>
            <person name="Banfield J.F."/>
        </authorList>
    </citation>
    <scope>NUCLEOTIDE SEQUENCE [LARGE SCALE GENOMIC DNA]</scope>
</reference>
<dbReference type="PANTHER" id="PTHR11070:SF2">
    <property type="entry name" value="ATP-DEPENDENT DNA HELICASE SRS2"/>
    <property type="match status" value="1"/>
</dbReference>
<protein>
    <recommendedName>
        <fullName evidence="13">DNA 3'-5' helicase</fullName>
        <ecNumber evidence="13">5.6.2.4</ecNumber>
    </recommendedName>
</protein>
<dbReference type="Pfam" id="PF12705">
    <property type="entry name" value="PDDEXK_1"/>
    <property type="match status" value="1"/>
</dbReference>
<keyword evidence="9" id="KW-0238">DNA-binding</keyword>
<evidence type="ECO:0000256" key="5">
    <source>
        <dbReference type="ARBA" id="ARBA00022801"/>
    </source>
</evidence>
<dbReference type="SUPFAM" id="SSF52980">
    <property type="entry name" value="Restriction endonuclease-like"/>
    <property type="match status" value="1"/>
</dbReference>
<dbReference type="InterPro" id="IPR014017">
    <property type="entry name" value="DNA_helicase_UvrD-like_C"/>
</dbReference>
<sequence length="957" mass="111873">MAGGTKKFLRGLNLEQKQAITHKNGPLLIVAGAGTGKTRVITDRIAYLILSKSAKSSEILALTFTEKAANEMLERVDTAMPLGYEEIWISTFHSFCDRILREEGLAIGLNTAYKILSQIEQWHFIRKNFFRFSLEYYRPLSNPTQFIHALLSLFNRAKDNDVTPEEFLTYSRELEANSPDEEETRRIKELASAYQSYQDMLLEENCLDFGDLQSFALRLFRTRKNIRRKYQEKFKYILVDEFQDTNYAQNELLKLLVNPKKNIAVCGDDDQSIYKFRGASIANINQFTKMYPERKRVVLIKNYRSPQVLLNHAYRLIKNNNPERLEVKEKIDKKLISASTQGNKDTVEFKRFETPENEAEWVSDKIISLHKKGIFYQDIAVLARNNNYLNSIITSFRFHDIPYRFVGNRGLYDQEEIRDLIAYLKFLMNPQDDIAFFALLSLPLFKIEMESLLLLLNFARRYNEHLYSVVKNIAHLKENLTIAPETIKKIEQITNFLESEINLIKKKSASQILKEFLEESGYLKELLTVETIENVRKIQNINLFFKKILQFETGNPDKSVLAFGEYLDLMQEAGDNPAQAEVEDIEVVNLSTVHSAKGLEFSFVFMVDLAEGRFPFYFRREEIPLPDPLIKEEISPEDMHIQEERRLFYVGMTRAKKRLWLTASSSYTIAKNWRISRFVKESLEKVAAEIQTKLPLRTLSLSPKEKKKYFFDLPITLKNFSYTQFKDYERCPFFYKLKHIIGVPELPNSSYSFGQTIHLTLKEFYSLIKNKEKVNVEKLLSFYEKNWINEGYLSKEQETEQKIKGRVALEDFYCINNSNFGEPVYLEQFFKVNLDQDVFLRGRIDRIDKLPGGKYEVIDYKSGNPPARKNIDREEQLSIYALACEEVLKFFPEILSFYYLGTNEKISTERKSSDLKAIKEKLLSVISQIKRKEFPPIGNQRDCKKCSYRLICPKSIS</sequence>
<dbReference type="InterPro" id="IPR011335">
    <property type="entry name" value="Restrct_endonuc-II-like"/>
</dbReference>